<keyword evidence="4" id="KW-0479">Metal-binding</keyword>
<evidence type="ECO:0000256" key="8">
    <source>
        <dbReference type="ARBA" id="ARBA00022884"/>
    </source>
</evidence>
<gene>
    <name evidence="10" type="ORF">ARALYDRAFT_493348</name>
</gene>
<evidence type="ECO:0000256" key="6">
    <source>
        <dbReference type="ARBA" id="ARBA00022801"/>
    </source>
</evidence>
<comment type="cofactor">
    <cofactor evidence="2">
        <name>Mg(2+)</name>
        <dbReference type="ChEBI" id="CHEBI:18420"/>
    </cofactor>
</comment>
<keyword evidence="5" id="KW-0255">Endonuclease</keyword>
<reference evidence="11" key="1">
    <citation type="journal article" date="2011" name="Nat. Genet.">
        <title>The Arabidopsis lyrata genome sequence and the basis of rapid genome size change.</title>
        <authorList>
            <person name="Hu T.T."/>
            <person name="Pattyn P."/>
            <person name="Bakker E.G."/>
            <person name="Cao J."/>
            <person name="Cheng J.-F."/>
            <person name="Clark R.M."/>
            <person name="Fahlgren N."/>
            <person name="Fawcett J.A."/>
            <person name="Grimwood J."/>
            <person name="Gundlach H."/>
            <person name="Haberer G."/>
            <person name="Hollister J.D."/>
            <person name="Ossowski S."/>
            <person name="Ottilar R.P."/>
            <person name="Salamov A.A."/>
            <person name="Schneeberger K."/>
            <person name="Spannagl M."/>
            <person name="Wang X."/>
            <person name="Yang L."/>
            <person name="Nasrallah M.E."/>
            <person name="Bergelson J."/>
            <person name="Carrington J.C."/>
            <person name="Gaut B.S."/>
            <person name="Schmutz J."/>
            <person name="Mayer K.F.X."/>
            <person name="Van de Peer Y."/>
            <person name="Grigoriev I.V."/>
            <person name="Nordborg M."/>
            <person name="Weigel D."/>
            <person name="Guo Y.-L."/>
        </authorList>
    </citation>
    <scope>NUCLEOTIDE SEQUENCE [LARGE SCALE GENOMIC DNA]</scope>
    <source>
        <strain evidence="11">cv. MN47</strain>
    </source>
</reference>
<evidence type="ECO:0000313" key="10">
    <source>
        <dbReference type="EMBL" id="EFH46499.1"/>
    </source>
</evidence>
<dbReference type="eggNOG" id="KOG0701">
    <property type="taxonomic scope" value="Eukaryota"/>
</dbReference>
<organism evidence="11">
    <name type="scientific">Arabidopsis lyrata subsp. lyrata</name>
    <name type="common">Lyre-leaved rock-cress</name>
    <dbReference type="NCBI Taxonomy" id="81972"/>
    <lineage>
        <taxon>Eukaryota</taxon>
        <taxon>Viridiplantae</taxon>
        <taxon>Streptophyta</taxon>
        <taxon>Embryophyta</taxon>
        <taxon>Tracheophyta</taxon>
        <taxon>Spermatophyta</taxon>
        <taxon>Magnoliopsida</taxon>
        <taxon>eudicotyledons</taxon>
        <taxon>Gunneridae</taxon>
        <taxon>Pentapetalae</taxon>
        <taxon>rosids</taxon>
        <taxon>malvids</taxon>
        <taxon>Brassicales</taxon>
        <taxon>Brassicaceae</taxon>
        <taxon>Camelineae</taxon>
        <taxon>Arabidopsis</taxon>
    </lineage>
</organism>
<proteinExistence type="predicted"/>
<evidence type="ECO:0000256" key="1">
    <source>
        <dbReference type="ARBA" id="ARBA00001936"/>
    </source>
</evidence>
<dbReference type="FunFam" id="1.10.1520.10:FF:000004">
    <property type="entry name" value="Endoribonuclease dicer-like 1"/>
    <property type="match status" value="1"/>
</dbReference>
<evidence type="ECO:0000256" key="2">
    <source>
        <dbReference type="ARBA" id="ARBA00001946"/>
    </source>
</evidence>
<dbReference type="GO" id="GO:0004525">
    <property type="term" value="F:ribonuclease III activity"/>
    <property type="evidence" value="ECO:0007669"/>
    <property type="project" value="InterPro"/>
</dbReference>
<dbReference type="PANTHER" id="PTHR14950">
    <property type="entry name" value="DICER-RELATED"/>
    <property type="match status" value="1"/>
</dbReference>
<dbReference type="AlphaFoldDB" id="D7MAI2"/>
<dbReference type="PROSITE" id="PS50142">
    <property type="entry name" value="RNASE_3_2"/>
    <property type="match status" value="1"/>
</dbReference>
<evidence type="ECO:0000256" key="7">
    <source>
        <dbReference type="ARBA" id="ARBA00022842"/>
    </source>
</evidence>
<evidence type="ECO:0000256" key="3">
    <source>
        <dbReference type="ARBA" id="ARBA00022722"/>
    </source>
</evidence>
<dbReference type="GO" id="GO:0005737">
    <property type="term" value="C:cytoplasm"/>
    <property type="evidence" value="ECO:0007669"/>
    <property type="project" value="TreeGrafter"/>
</dbReference>
<dbReference type="GO" id="GO:0003723">
    <property type="term" value="F:RNA binding"/>
    <property type="evidence" value="ECO:0007669"/>
    <property type="project" value="UniProtKB-KW"/>
</dbReference>
<keyword evidence="6" id="KW-0378">Hydrolase</keyword>
<dbReference type="Proteomes" id="UP000008694">
    <property type="component" value="Unassembled WGS sequence"/>
</dbReference>
<dbReference type="InterPro" id="IPR000999">
    <property type="entry name" value="RNase_III_dom"/>
</dbReference>
<name>D7MAI2_ARALL</name>
<evidence type="ECO:0000256" key="5">
    <source>
        <dbReference type="ARBA" id="ARBA00022759"/>
    </source>
</evidence>
<protein>
    <submittedName>
        <fullName evidence="10">Ribonuclease III family protein</fullName>
    </submittedName>
</protein>
<dbReference type="STRING" id="81972.D7MAI2"/>
<evidence type="ECO:0000256" key="4">
    <source>
        <dbReference type="ARBA" id="ARBA00022723"/>
    </source>
</evidence>
<keyword evidence="7" id="KW-0460">Magnesium</keyword>
<dbReference type="Pfam" id="PF00636">
    <property type="entry name" value="Ribonuclease_3"/>
    <property type="match status" value="1"/>
</dbReference>
<dbReference type="PANTHER" id="PTHR14950:SF54">
    <property type="entry name" value="RNASE II-LIKE 1"/>
    <property type="match status" value="1"/>
</dbReference>
<dbReference type="GO" id="GO:0046872">
    <property type="term" value="F:metal ion binding"/>
    <property type="evidence" value="ECO:0007669"/>
    <property type="project" value="UniProtKB-KW"/>
</dbReference>
<comment type="cofactor">
    <cofactor evidence="1">
        <name>Mn(2+)</name>
        <dbReference type="ChEBI" id="CHEBI:29035"/>
    </cofactor>
</comment>
<dbReference type="SUPFAM" id="SSF69065">
    <property type="entry name" value="RNase III domain-like"/>
    <property type="match status" value="1"/>
</dbReference>
<dbReference type="Gene3D" id="1.10.1520.10">
    <property type="entry name" value="Ribonuclease III domain"/>
    <property type="match status" value="1"/>
</dbReference>
<dbReference type="CDD" id="cd00593">
    <property type="entry name" value="RIBOc"/>
    <property type="match status" value="1"/>
</dbReference>
<keyword evidence="11" id="KW-1185">Reference proteome</keyword>
<dbReference type="Gramene" id="fgenesh2_kg.7__2781__AT4G15417.1">
    <property type="protein sequence ID" value="fgenesh2_kg.7__2781__AT4G15417.1"/>
    <property type="gene ID" value="fgenesh2_kg.7__2781__AT4G15417.1"/>
</dbReference>
<dbReference type="GO" id="GO:0030422">
    <property type="term" value="P:siRNA processing"/>
    <property type="evidence" value="ECO:0007669"/>
    <property type="project" value="TreeGrafter"/>
</dbReference>
<keyword evidence="8" id="KW-0694">RNA-binding</keyword>
<evidence type="ECO:0000259" key="9">
    <source>
        <dbReference type="PROSITE" id="PS50142"/>
    </source>
</evidence>
<dbReference type="HOGENOM" id="CLU_000907_5_0_1"/>
<evidence type="ECO:0000313" key="11">
    <source>
        <dbReference type="Proteomes" id="UP000008694"/>
    </source>
</evidence>
<accession>D7MAI2</accession>
<dbReference type="EMBL" id="GL348719">
    <property type="protein sequence ID" value="EFH46499.1"/>
    <property type="molecule type" value="Genomic_DNA"/>
</dbReference>
<sequence>MGSQLSNTVVEGEDNTKTIGSTAPDQLLEIESLEKILNYKFKDKRLLVQAFTDASYVDDKCDSYEILELLGDSILNMSIIDEFIKLYPKESPGPLTKLRAVNVDTEKLARVAVKHQLYRYLRHKKPLLEEQILEFVEAMEKYPLHSNGLLKVPKVLADIVESTIGALFRDCNSTETVWEDKFVGCGQHPVKKETARNFAAKNAIDNFSKFFGDL</sequence>
<dbReference type="InterPro" id="IPR036389">
    <property type="entry name" value="RNase_III_sf"/>
</dbReference>
<feature type="domain" description="RNase III" evidence="9">
    <location>
        <begin position="30"/>
        <end position="172"/>
    </location>
</feature>
<dbReference type="SMART" id="SM00535">
    <property type="entry name" value="RIBOc"/>
    <property type="match status" value="1"/>
</dbReference>
<dbReference type="GO" id="GO:0005634">
    <property type="term" value="C:nucleus"/>
    <property type="evidence" value="ECO:0007669"/>
    <property type="project" value="TreeGrafter"/>
</dbReference>
<keyword evidence="3" id="KW-0540">Nuclease</keyword>